<sequence>MTAAGYGAAVDMLRTASRGTYRGPAIPVPKLIDALRTTEGLNPDDLVTHTRAAAGPAAGAWLGPLIQGLLTLLAEIALAELLRRLVDRAQDWWDNRDAARKLEDSAEDAGNALKGIEDVADTALTEITDALTAVITHLCAFLSRIDPAAHPGMFQECVGAGSDLIDSAGDALLQTCADRDEAVAGCLDEFLARCEAVCEQPVAVPQKDVARCDKPPAAPVPAPESPVPPVAPGVPVSPVAPVAPGFRVRR</sequence>
<dbReference type="Proteomes" id="UP001238805">
    <property type="component" value="Chromosome"/>
</dbReference>
<feature type="compositionally biased region" description="Pro residues" evidence="1">
    <location>
        <begin position="216"/>
        <end position="232"/>
    </location>
</feature>
<protein>
    <submittedName>
        <fullName evidence="2">Uncharacterized protein</fullName>
    </submittedName>
</protein>
<feature type="compositionally biased region" description="Low complexity" evidence="1">
    <location>
        <begin position="233"/>
        <end position="250"/>
    </location>
</feature>
<dbReference type="EMBL" id="CP126970">
    <property type="protein sequence ID" value="WIM71361.1"/>
    <property type="molecule type" value="Genomic_DNA"/>
</dbReference>
<reference evidence="2 3" key="1">
    <citation type="submission" date="2023-05" db="EMBL/GenBank/DDBJ databases">
        <title>Corynebacterium suedekumii sp. nov. and Corynebacterium breve sp. nov. isolated from raw cow's milk.</title>
        <authorList>
            <person name="Baer M.K."/>
            <person name="Mehl L."/>
            <person name="Hellmuth R."/>
            <person name="Marke G."/>
            <person name="Lipski A."/>
        </authorList>
    </citation>
    <scope>NUCLEOTIDE SEQUENCE [LARGE SCALE GENOMIC DNA]</scope>
    <source>
        <strain evidence="2 3">LM112</strain>
    </source>
</reference>
<evidence type="ECO:0000313" key="2">
    <source>
        <dbReference type="EMBL" id="WIM71361.1"/>
    </source>
</evidence>
<name>A0ABY8VQS8_9CORY</name>
<organism evidence="2 3">
    <name type="scientific">Corynebacterium suedekumii</name>
    <dbReference type="NCBI Taxonomy" id="3049801"/>
    <lineage>
        <taxon>Bacteria</taxon>
        <taxon>Bacillati</taxon>
        <taxon>Actinomycetota</taxon>
        <taxon>Actinomycetes</taxon>
        <taxon>Mycobacteriales</taxon>
        <taxon>Corynebacteriaceae</taxon>
        <taxon>Corynebacterium</taxon>
    </lineage>
</organism>
<gene>
    <name evidence="2" type="ORF">QP029_06185</name>
</gene>
<dbReference type="RefSeq" id="WP_284875932.1">
    <property type="nucleotide sequence ID" value="NZ_CP126970.1"/>
</dbReference>
<feature type="region of interest" description="Disordered" evidence="1">
    <location>
        <begin position="213"/>
        <end position="250"/>
    </location>
</feature>
<evidence type="ECO:0000256" key="1">
    <source>
        <dbReference type="SAM" id="MobiDB-lite"/>
    </source>
</evidence>
<accession>A0ABY8VQS8</accession>
<evidence type="ECO:0000313" key="3">
    <source>
        <dbReference type="Proteomes" id="UP001238805"/>
    </source>
</evidence>
<proteinExistence type="predicted"/>
<keyword evidence="3" id="KW-1185">Reference proteome</keyword>